<comment type="caution">
    <text evidence="1">The sequence shown here is derived from an EMBL/GenBank/DDBJ whole genome shotgun (WGS) entry which is preliminary data.</text>
</comment>
<name>A0ABV6J2T3_9BACL</name>
<reference evidence="1 2" key="1">
    <citation type="submission" date="2024-09" db="EMBL/GenBank/DDBJ databases">
        <authorList>
            <person name="Sun Q."/>
            <person name="Mori K."/>
        </authorList>
    </citation>
    <scope>NUCLEOTIDE SEQUENCE [LARGE SCALE GENOMIC DNA]</scope>
    <source>
        <strain evidence="1 2">CCM 4839</strain>
    </source>
</reference>
<evidence type="ECO:0000313" key="1">
    <source>
        <dbReference type="EMBL" id="MFC0390189.1"/>
    </source>
</evidence>
<evidence type="ECO:0000313" key="2">
    <source>
        <dbReference type="Proteomes" id="UP001589818"/>
    </source>
</evidence>
<dbReference type="Proteomes" id="UP001589818">
    <property type="component" value="Unassembled WGS sequence"/>
</dbReference>
<proteinExistence type="predicted"/>
<protein>
    <submittedName>
        <fullName evidence="1">Uncharacterized protein</fullName>
    </submittedName>
</protein>
<dbReference type="RefSeq" id="WP_256555172.1">
    <property type="nucleotide sequence ID" value="NZ_JANHOF010000003.1"/>
</dbReference>
<accession>A0ABV6J2T3</accession>
<organism evidence="1 2">
    <name type="scientific">Paenibacillus mendelii</name>
    <dbReference type="NCBI Taxonomy" id="206163"/>
    <lineage>
        <taxon>Bacteria</taxon>
        <taxon>Bacillati</taxon>
        <taxon>Bacillota</taxon>
        <taxon>Bacilli</taxon>
        <taxon>Bacillales</taxon>
        <taxon>Paenibacillaceae</taxon>
        <taxon>Paenibacillus</taxon>
    </lineage>
</organism>
<keyword evidence="2" id="KW-1185">Reference proteome</keyword>
<dbReference type="EMBL" id="JBHLVF010000006">
    <property type="protein sequence ID" value="MFC0390189.1"/>
    <property type="molecule type" value="Genomic_DNA"/>
</dbReference>
<gene>
    <name evidence="1" type="ORF">ACFFJ8_02245</name>
</gene>
<sequence>MNHNKLAWTKPELECLDVKKTEYWEYVFNPDTNFWEEVWVNES</sequence>